<name>A0A453K7C0_AEGTS</name>
<dbReference type="EnsemblPlants" id="AET5Gv20327400.2">
    <property type="protein sequence ID" value="AET5Gv20327400.2"/>
    <property type="gene ID" value="AET5Gv20327400"/>
</dbReference>
<evidence type="ECO:0000313" key="1">
    <source>
        <dbReference type="EnsemblPlants" id="AET5Gv20327400.2"/>
    </source>
</evidence>
<dbReference type="AlphaFoldDB" id="A0A453K7C0"/>
<proteinExistence type="predicted"/>
<accession>A0A453K7C0</accession>
<sequence length="64" mass="7411">LQETIRQNFSMFELQGLSRHQFAWQWLPAAGKSGGILLGFREDAFSVEDMDHGEFFLSMSIMDR</sequence>
<protein>
    <submittedName>
        <fullName evidence="1">Uncharacterized protein</fullName>
    </submittedName>
</protein>
<keyword evidence="2" id="KW-1185">Reference proteome</keyword>
<organism evidence="1 2">
    <name type="scientific">Aegilops tauschii subsp. strangulata</name>
    <name type="common">Goatgrass</name>
    <dbReference type="NCBI Taxonomy" id="200361"/>
    <lineage>
        <taxon>Eukaryota</taxon>
        <taxon>Viridiplantae</taxon>
        <taxon>Streptophyta</taxon>
        <taxon>Embryophyta</taxon>
        <taxon>Tracheophyta</taxon>
        <taxon>Spermatophyta</taxon>
        <taxon>Magnoliopsida</taxon>
        <taxon>Liliopsida</taxon>
        <taxon>Poales</taxon>
        <taxon>Poaceae</taxon>
        <taxon>BOP clade</taxon>
        <taxon>Pooideae</taxon>
        <taxon>Triticodae</taxon>
        <taxon>Triticeae</taxon>
        <taxon>Triticinae</taxon>
        <taxon>Aegilops</taxon>
    </lineage>
</organism>
<reference evidence="1" key="5">
    <citation type="journal article" date="2021" name="G3 (Bethesda)">
        <title>Aegilops tauschii genome assembly Aet v5.0 features greater sequence contiguity and improved annotation.</title>
        <authorList>
            <person name="Wang L."/>
            <person name="Zhu T."/>
            <person name="Rodriguez J.C."/>
            <person name="Deal K.R."/>
            <person name="Dubcovsky J."/>
            <person name="McGuire P.E."/>
            <person name="Lux T."/>
            <person name="Spannagl M."/>
            <person name="Mayer K.F.X."/>
            <person name="Baldrich P."/>
            <person name="Meyers B.C."/>
            <person name="Huo N."/>
            <person name="Gu Y.Q."/>
            <person name="Zhou H."/>
            <person name="Devos K.M."/>
            <person name="Bennetzen J.L."/>
            <person name="Unver T."/>
            <person name="Budak H."/>
            <person name="Gulick P.J."/>
            <person name="Galiba G."/>
            <person name="Kalapos B."/>
            <person name="Nelson D.R."/>
            <person name="Li P."/>
            <person name="You F.M."/>
            <person name="Luo M.C."/>
            <person name="Dvorak J."/>
        </authorList>
    </citation>
    <scope>NUCLEOTIDE SEQUENCE [LARGE SCALE GENOMIC DNA]</scope>
    <source>
        <strain evidence="1">cv. AL8/78</strain>
    </source>
</reference>
<reference evidence="2" key="1">
    <citation type="journal article" date="2014" name="Science">
        <title>Ancient hybridizations among the ancestral genomes of bread wheat.</title>
        <authorList>
            <consortium name="International Wheat Genome Sequencing Consortium,"/>
            <person name="Marcussen T."/>
            <person name="Sandve S.R."/>
            <person name="Heier L."/>
            <person name="Spannagl M."/>
            <person name="Pfeifer M."/>
            <person name="Jakobsen K.S."/>
            <person name="Wulff B.B."/>
            <person name="Steuernagel B."/>
            <person name="Mayer K.F."/>
            <person name="Olsen O.A."/>
        </authorList>
    </citation>
    <scope>NUCLEOTIDE SEQUENCE [LARGE SCALE GENOMIC DNA]</scope>
    <source>
        <strain evidence="2">cv. AL8/78</strain>
    </source>
</reference>
<evidence type="ECO:0000313" key="2">
    <source>
        <dbReference type="Proteomes" id="UP000015105"/>
    </source>
</evidence>
<reference evidence="2" key="2">
    <citation type="journal article" date="2017" name="Nat. Plants">
        <title>The Aegilops tauschii genome reveals multiple impacts of transposons.</title>
        <authorList>
            <person name="Zhao G."/>
            <person name="Zou C."/>
            <person name="Li K."/>
            <person name="Wang K."/>
            <person name="Li T."/>
            <person name="Gao L."/>
            <person name="Zhang X."/>
            <person name="Wang H."/>
            <person name="Yang Z."/>
            <person name="Liu X."/>
            <person name="Jiang W."/>
            <person name="Mao L."/>
            <person name="Kong X."/>
            <person name="Jiao Y."/>
            <person name="Jia J."/>
        </authorList>
    </citation>
    <scope>NUCLEOTIDE SEQUENCE [LARGE SCALE GENOMIC DNA]</scope>
    <source>
        <strain evidence="2">cv. AL8/78</strain>
    </source>
</reference>
<dbReference type="Proteomes" id="UP000015105">
    <property type="component" value="Chromosome 5D"/>
</dbReference>
<reference evidence="1" key="4">
    <citation type="submission" date="2019-03" db="UniProtKB">
        <authorList>
            <consortium name="EnsemblPlants"/>
        </authorList>
    </citation>
    <scope>IDENTIFICATION</scope>
</reference>
<reference evidence="1" key="3">
    <citation type="journal article" date="2017" name="Nature">
        <title>Genome sequence of the progenitor of the wheat D genome Aegilops tauschii.</title>
        <authorList>
            <person name="Luo M.C."/>
            <person name="Gu Y.Q."/>
            <person name="Puiu D."/>
            <person name="Wang H."/>
            <person name="Twardziok S.O."/>
            <person name="Deal K.R."/>
            <person name="Huo N."/>
            <person name="Zhu T."/>
            <person name="Wang L."/>
            <person name="Wang Y."/>
            <person name="McGuire P.E."/>
            <person name="Liu S."/>
            <person name="Long H."/>
            <person name="Ramasamy R.K."/>
            <person name="Rodriguez J.C."/>
            <person name="Van S.L."/>
            <person name="Yuan L."/>
            <person name="Wang Z."/>
            <person name="Xia Z."/>
            <person name="Xiao L."/>
            <person name="Anderson O.D."/>
            <person name="Ouyang S."/>
            <person name="Liang Y."/>
            <person name="Zimin A.V."/>
            <person name="Pertea G."/>
            <person name="Qi P."/>
            <person name="Bennetzen J.L."/>
            <person name="Dai X."/>
            <person name="Dawson M.W."/>
            <person name="Muller H.G."/>
            <person name="Kugler K."/>
            <person name="Rivarola-Duarte L."/>
            <person name="Spannagl M."/>
            <person name="Mayer K.F.X."/>
            <person name="Lu F.H."/>
            <person name="Bevan M.W."/>
            <person name="Leroy P."/>
            <person name="Li P."/>
            <person name="You F.M."/>
            <person name="Sun Q."/>
            <person name="Liu Z."/>
            <person name="Lyons E."/>
            <person name="Wicker T."/>
            <person name="Salzberg S.L."/>
            <person name="Devos K.M."/>
            <person name="Dvorak J."/>
        </authorList>
    </citation>
    <scope>NUCLEOTIDE SEQUENCE [LARGE SCALE GENOMIC DNA]</scope>
    <source>
        <strain evidence="1">cv. AL8/78</strain>
    </source>
</reference>
<dbReference type="Gramene" id="AET5Gv20327400.2">
    <property type="protein sequence ID" value="AET5Gv20327400.2"/>
    <property type="gene ID" value="AET5Gv20327400"/>
</dbReference>